<reference evidence="3" key="1">
    <citation type="submission" date="2016-01" db="EMBL/GenBank/DDBJ databases">
        <authorList>
            <person name="Peeters Charlotte."/>
        </authorList>
    </citation>
    <scope>NUCLEOTIDE SEQUENCE [LARGE SCALE GENOMIC DNA]</scope>
</reference>
<feature type="region of interest" description="Disordered" evidence="1">
    <location>
        <begin position="1"/>
        <end position="24"/>
    </location>
</feature>
<sequence>MTTQTSAFTIGNGTAPPDTNGLTTTQMSNASNFLDWSIPAGGVWAMPAGATHPLLQWQQGH</sequence>
<dbReference type="RefSeq" id="WP_341845290.1">
    <property type="nucleotide sequence ID" value="NZ_FCOI02000006.1"/>
</dbReference>
<feature type="compositionally biased region" description="Polar residues" evidence="1">
    <location>
        <begin position="1"/>
        <end position="12"/>
    </location>
</feature>
<keyword evidence="3" id="KW-1185">Reference proteome</keyword>
<evidence type="ECO:0000256" key="1">
    <source>
        <dbReference type="SAM" id="MobiDB-lite"/>
    </source>
</evidence>
<protein>
    <submittedName>
        <fullName evidence="2">Uncharacterized protein</fullName>
    </submittedName>
</protein>
<dbReference type="EMBL" id="FCOI02000006">
    <property type="protein sequence ID" value="SAK56346.1"/>
    <property type="molecule type" value="Genomic_DNA"/>
</dbReference>
<accession>A0A158AFG2</accession>
<evidence type="ECO:0000313" key="2">
    <source>
        <dbReference type="EMBL" id="SAK56346.1"/>
    </source>
</evidence>
<evidence type="ECO:0000313" key="3">
    <source>
        <dbReference type="Proteomes" id="UP000054624"/>
    </source>
</evidence>
<proteinExistence type="predicted"/>
<organism evidence="2 3">
    <name type="scientific">Caballeronia temeraria</name>
    <dbReference type="NCBI Taxonomy" id="1777137"/>
    <lineage>
        <taxon>Bacteria</taxon>
        <taxon>Pseudomonadati</taxon>
        <taxon>Pseudomonadota</taxon>
        <taxon>Betaproteobacteria</taxon>
        <taxon>Burkholderiales</taxon>
        <taxon>Burkholderiaceae</taxon>
        <taxon>Caballeronia</taxon>
    </lineage>
</organism>
<gene>
    <name evidence="2" type="ORF">AWB76_02273</name>
</gene>
<dbReference type="Proteomes" id="UP000054624">
    <property type="component" value="Unassembled WGS sequence"/>
</dbReference>
<name>A0A158AFG2_9BURK</name>
<dbReference type="AlphaFoldDB" id="A0A158AFG2"/>